<keyword evidence="3" id="KW-0378">Hydrolase</keyword>
<dbReference type="Gene3D" id="3.40.50.1820">
    <property type="entry name" value="alpha/beta hydrolase"/>
    <property type="match status" value="2"/>
</dbReference>
<dbReference type="GO" id="GO:0016787">
    <property type="term" value="F:hydrolase activity"/>
    <property type="evidence" value="ECO:0007669"/>
    <property type="project" value="UniProtKB-KW"/>
</dbReference>
<comment type="caution">
    <text evidence="3">The sequence shown here is derived from an EMBL/GenBank/DDBJ whole genome shotgun (WGS) entry which is preliminary data.</text>
</comment>
<evidence type="ECO:0000256" key="1">
    <source>
        <dbReference type="SAM" id="MobiDB-lite"/>
    </source>
</evidence>
<dbReference type="RefSeq" id="WP_189208272.1">
    <property type="nucleotide sequence ID" value="NZ_BMRB01000001.1"/>
</dbReference>
<feature type="domain" description="AB hydrolase-1" evidence="2">
    <location>
        <begin position="23"/>
        <end position="310"/>
    </location>
</feature>
<evidence type="ECO:0000259" key="2">
    <source>
        <dbReference type="Pfam" id="PF00561"/>
    </source>
</evidence>
<accession>A0A918G169</accession>
<dbReference type="AlphaFoldDB" id="A0A918G169"/>
<dbReference type="SUPFAM" id="SSF53474">
    <property type="entry name" value="alpha/beta-Hydrolases"/>
    <property type="match status" value="1"/>
</dbReference>
<evidence type="ECO:0000313" key="3">
    <source>
        <dbReference type="EMBL" id="GGS12887.1"/>
    </source>
</evidence>
<reference evidence="3" key="1">
    <citation type="journal article" date="2014" name="Int. J. Syst. Evol. Microbiol.">
        <title>Complete genome sequence of Corynebacterium casei LMG S-19264T (=DSM 44701T), isolated from a smear-ripened cheese.</title>
        <authorList>
            <consortium name="US DOE Joint Genome Institute (JGI-PGF)"/>
            <person name="Walter F."/>
            <person name="Albersmeier A."/>
            <person name="Kalinowski J."/>
            <person name="Ruckert C."/>
        </authorList>
    </citation>
    <scope>NUCLEOTIDE SEQUENCE</scope>
    <source>
        <strain evidence="3">JCM 3276</strain>
    </source>
</reference>
<gene>
    <name evidence="3" type="ORF">GCM10010171_00750</name>
</gene>
<dbReference type="PANTHER" id="PTHR43433:SF1">
    <property type="entry name" value="BLL5160 PROTEIN"/>
    <property type="match status" value="1"/>
</dbReference>
<dbReference type="InterPro" id="IPR029058">
    <property type="entry name" value="AB_hydrolase_fold"/>
</dbReference>
<proteinExistence type="predicted"/>
<dbReference type="PANTHER" id="PTHR43433">
    <property type="entry name" value="HYDROLASE, ALPHA/BETA FOLD FAMILY PROTEIN"/>
    <property type="match status" value="1"/>
</dbReference>
<dbReference type="EMBL" id="BMRB01000001">
    <property type="protein sequence ID" value="GGS12887.1"/>
    <property type="molecule type" value="Genomic_DNA"/>
</dbReference>
<feature type="region of interest" description="Disordered" evidence="1">
    <location>
        <begin position="146"/>
        <end position="206"/>
    </location>
</feature>
<protein>
    <submittedName>
        <fullName evidence="3">Alpha/beta hydrolase</fullName>
    </submittedName>
</protein>
<reference evidence="3" key="2">
    <citation type="submission" date="2020-09" db="EMBL/GenBank/DDBJ databases">
        <authorList>
            <person name="Sun Q."/>
            <person name="Ohkuma M."/>
        </authorList>
    </citation>
    <scope>NUCLEOTIDE SEQUENCE</scope>
    <source>
        <strain evidence="3">JCM 3276</strain>
    </source>
</reference>
<organism evidence="3 4">
    <name type="scientific">Actinokineospora fastidiosa</name>
    <dbReference type="NCBI Taxonomy" id="1816"/>
    <lineage>
        <taxon>Bacteria</taxon>
        <taxon>Bacillati</taxon>
        <taxon>Actinomycetota</taxon>
        <taxon>Actinomycetes</taxon>
        <taxon>Pseudonocardiales</taxon>
        <taxon>Pseudonocardiaceae</taxon>
        <taxon>Actinokineospora</taxon>
    </lineage>
</organism>
<evidence type="ECO:0000313" key="4">
    <source>
        <dbReference type="Proteomes" id="UP000660680"/>
    </source>
</evidence>
<keyword evidence="4" id="KW-1185">Reference proteome</keyword>
<sequence>MFQASDGVALHVEDSADASAPVTVLLTHGWTSDNRVWDAVAPRIPHRVIRFDHRGHGSSGHGEATLERLGDDLAELIAAAVPEGRLVLVGHSMGGMAMMALAARHPDLVRSRVHAAFFVSTSSGRMAEITFGLPRPLVKAAMALRKRLGRPRRPASAVTTPQHPRRSAPAETAPHRPARAETAPHRPAPAETAVASAPKPPRRPSPLQARAQLAFLRWLLFGTRYDRADLLSVADQLRVVHRRSAAALRSSINRHAAAEALRVYRDVPTQILTGERDRLIPAEHSRAIAAELPDAELVVYPNAGHMLPYERVDDLVARVLAAV</sequence>
<name>A0A918G169_9PSEU</name>
<dbReference type="InterPro" id="IPR050471">
    <property type="entry name" value="AB_hydrolase"/>
</dbReference>
<dbReference type="Proteomes" id="UP000660680">
    <property type="component" value="Unassembled WGS sequence"/>
</dbReference>
<dbReference type="Pfam" id="PF00561">
    <property type="entry name" value="Abhydrolase_1"/>
    <property type="match status" value="1"/>
</dbReference>
<dbReference type="InterPro" id="IPR000073">
    <property type="entry name" value="AB_hydrolase_1"/>
</dbReference>